<evidence type="ECO:0000256" key="4">
    <source>
        <dbReference type="ARBA" id="ARBA00022989"/>
    </source>
</evidence>
<proteinExistence type="predicted"/>
<feature type="transmembrane region" description="Helical" evidence="8">
    <location>
        <begin position="114"/>
        <end position="134"/>
    </location>
</feature>
<feature type="transmembrane region" description="Helical" evidence="8">
    <location>
        <begin position="140"/>
        <end position="157"/>
    </location>
</feature>
<feature type="transmembrane region" description="Helical" evidence="8">
    <location>
        <begin position="307"/>
        <end position="329"/>
    </location>
</feature>
<feature type="transmembrane region" description="Helical" evidence="8">
    <location>
        <begin position="246"/>
        <end position="267"/>
    </location>
</feature>
<feature type="transmembrane region" description="Helical" evidence="8">
    <location>
        <begin position="412"/>
        <end position="432"/>
    </location>
</feature>
<evidence type="ECO:0000256" key="3">
    <source>
        <dbReference type="ARBA" id="ARBA00022692"/>
    </source>
</evidence>
<evidence type="ECO:0000256" key="1">
    <source>
        <dbReference type="ARBA" id="ARBA00004651"/>
    </source>
</evidence>
<sequence length="590" mass="63361">MMTLLLALALLWPLGVAGYTLWNAYRRPATQRGYFSLLWLSAVWPALLLAYAGEAHWTINAWMLGGEWELNSLSRPWLAFTALLWGLAAFHAKGYFAAEQAKAQAGDQDAQRRLLRLALLWPLTLLGNVLLIIAQDIASFYLGFALMTFAAYALVVHSGSDEARLGAKAYLILAVVGEGLILGGFLWAAGEADTLTLQGVREGILVAEHGSWMAALLCLGFGVKAGVIGLHVWLPLAHPVAPAPASAVLSGAMIKAGLLGWISVLPLGSEQVSEPLAQFGNTMLIAGLAAAFGAALYGVFQRHPKAVLAYSSISQMGMMTALVAMGLVAPEVWPLLWPGLVLFAAHHALAKGSLFMGTSISEHLPRWPLPLIWALLALPGISLAGAIGAGMVSKWGVKSPLYEMHHESLIKLLSWAAVGTAALVSVALWRQWQQRHKGGSNPEQWGAWLVAIVAALLTPLWLPLPAGSIEMPPMKEWLGIVWPFPVGVLFAAIGWLLTRPLKGKTLPAGDLWWLYAGVVSAMLVPIQAFGHGCGRLKSASVVTAQKAEETLMGHITRLLSGESWLRHHTSGLMMVLAVLLAALLMWEGQR</sequence>
<keyword evidence="3 7" id="KW-0812">Transmembrane</keyword>
<accession>A0ABS9S4K4</accession>
<comment type="subcellular location">
    <subcellularLocation>
        <location evidence="1">Cell membrane</location>
        <topology evidence="1">Multi-pass membrane protein</topology>
    </subcellularLocation>
    <subcellularLocation>
        <location evidence="7">Membrane</location>
        <topology evidence="7">Multi-pass membrane protein</topology>
    </subcellularLocation>
</comment>
<dbReference type="PANTHER" id="PTHR42682">
    <property type="entry name" value="HYDROGENASE-4 COMPONENT F"/>
    <property type="match status" value="1"/>
</dbReference>
<dbReference type="InterPro" id="IPR052175">
    <property type="entry name" value="ComplexI-like_HydComp"/>
</dbReference>
<keyword evidence="4 8" id="KW-1133">Transmembrane helix</keyword>
<evidence type="ECO:0000256" key="6">
    <source>
        <dbReference type="ARBA" id="ARBA00023136"/>
    </source>
</evidence>
<feature type="transmembrane region" description="Helical" evidence="8">
    <location>
        <begin position="335"/>
        <end position="357"/>
    </location>
</feature>
<feature type="transmembrane region" description="Helical" evidence="8">
    <location>
        <begin position="34"/>
        <end position="53"/>
    </location>
</feature>
<organism evidence="10 11">
    <name type="scientific">Vreelandella neptunia</name>
    <dbReference type="NCBI Taxonomy" id="115551"/>
    <lineage>
        <taxon>Bacteria</taxon>
        <taxon>Pseudomonadati</taxon>
        <taxon>Pseudomonadota</taxon>
        <taxon>Gammaproteobacteria</taxon>
        <taxon>Oceanospirillales</taxon>
        <taxon>Halomonadaceae</taxon>
        <taxon>Vreelandella</taxon>
    </lineage>
</organism>
<dbReference type="Proteomes" id="UP001320609">
    <property type="component" value="Unassembled WGS sequence"/>
</dbReference>
<feature type="transmembrane region" description="Helical" evidence="8">
    <location>
        <begin position="169"/>
        <end position="190"/>
    </location>
</feature>
<feature type="transmembrane region" description="Helical" evidence="8">
    <location>
        <begin position="444"/>
        <end position="462"/>
    </location>
</feature>
<feature type="transmembrane region" description="Helical" evidence="8">
    <location>
        <begin position="369"/>
        <end position="392"/>
    </location>
</feature>
<dbReference type="RefSeq" id="WP_240717362.1">
    <property type="nucleotide sequence ID" value="NZ_JAKVTW010000003.1"/>
</dbReference>
<dbReference type="Pfam" id="PF00361">
    <property type="entry name" value="Proton_antipo_M"/>
    <property type="match status" value="1"/>
</dbReference>
<evidence type="ECO:0000313" key="10">
    <source>
        <dbReference type="EMBL" id="MCH4811042.1"/>
    </source>
</evidence>
<keyword evidence="11" id="KW-1185">Reference proteome</keyword>
<evidence type="ECO:0000259" key="9">
    <source>
        <dbReference type="Pfam" id="PF00361"/>
    </source>
</evidence>
<dbReference type="EMBL" id="JAKVTW010000003">
    <property type="protein sequence ID" value="MCH4811042.1"/>
    <property type="molecule type" value="Genomic_DNA"/>
</dbReference>
<feature type="transmembrane region" description="Helical" evidence="8">
    <location>
        <begin position="279"/>
        <end position="300"/>
    </location>
</feature>
<feature type="transmembrane region" description="Helical" evidence="8">
    <location>
        <begin position="568"/>
        <end position="586"/>
    </location>
</feature>
<evidence type="ECO:0000256" key="8">
    <source>
        <dbReference type="SAM" id="Phobius"/>
    </source>
</evidence>
<feature type="transmembrane region" description="Helical" evidence="8">
    <location>
        <begin position="210"/>
        <end position="234"/>
    </location>
</feature>
<reference evidence="10 11" key="1">
    <citation type="submission" date="2022-03" db="EMBL/GenBank/DDBJ databases">
        <title>Genomic signatures underlying metal tolerance in selected Arctic bacterial isolates.</title>
        <authorList>
            <person name="Thomas F.A."/>
            <person name="Venkatachalam S."/>
            <person name="Krishnan K.P."/>
        </authorList>
    </citation>
    <scope>NUCLEOTIDE SEQUENCE [LARGE SCALE GENOMIC DNA]</scope>
    <source>
        <strain evidence="10 11">HM116</strain>
    </source>
</reference>
<feature type="transmembrane region" description="Helical" evidence="8">
    <location>
        <begin position="510"/>
        <end position="530"/>
    </location>
</feature>
<keyword evidence="2" id="KW-1003">Cell membrane</keyword>
<gene>
    <name evidence="10" type="ORF">MLE19_06840</name>
</gene>
<keyword evidence="6 8" id="KW-0472">Membrane</keyword>
<keyword evidence="5" id="KW-0560">Oxidoreductase</keyword>
<evidence type="ECO:0000313" key="11">
    <source>
        <dbReference type="Proteomes" id="UP001320609"/>
    </source>
</evidence>
<feature type="transmembrane region" description="Helical" evidence="8">
    <location>
        <begin position="477"/>
        <end position="498"/>
    </location>
</feature>
<feature type="domain" description="NADH:quinone oxidoreductase/Mrp antiporter transmembrane" evidence="9">
    <location>
        <begin position="134"/>
        <end position="358"/>
    </location>
</feature>
<comment type="caution">
    <text evidence="10">The sequence shown here is derived from an EMBL/GenBank/DDBJ whole genome shotgun (WGS) entry which is preliminary data.</text>
</comment>
<dbReference type="PANTHER" id="PTHR42682:SF4">
    <property type="entry name" value="NADH-UBIQUINONE_PLASTOQUINONE"/>
    <property type="match status" value="1"/>
</dbReference>
<evidence type="ECO:0000256" key="5">
    <source>
        <dbReference type="ARBA" id="ARBA00023002"/>
    </source>
</evidence>
<name>A0ABS9S4K4_9GAMM</name>
<protein>
    <submittedName>
        <fullName evidence="10">Complex I subunit 5 family protein</fullName>
    </submittedName>
</protein>
<evidence type="ECO:0000256" key="7">
    <source>
        <dbReference type="RuleBase" id="RU000320"/>
    </source>
</evidence>
<evidence type="ECO:0000256" key="2">
    <source>
        <dbReference type="ARBA" id="ARBA00022475"/>
    </source>
</evidence>
<dbReference type="InterPro" id="IPR001750">
    <property type="entry name" value="ND/Mrp_TM"/>
</dbReference>